<evidence type="ECO:0000313" key="1">
    <source>
        <dbReference type="EMBL" id="RYR38582.1"/>
    </source>
</evidence>
<keyword evidence="2" id="KW-1185">Reference proteome</keyword>
<dbReference type="AlphaFoldDB" id="A0A445BIR6"/>
<proteinExistence type="predicted"/>
<accession>A0A445BIR6</accession>
<name>A0A445BIR6_ARAHY</name>
<comment type="caution">
    <text evidence="1">The sequence shown here is derived from an EMBL/GenBank/DDBJ whole genome shotgun (WGS) entry which is preliminary data.</text>
</comment>
<gene>
    <name evidence="1" type="ORF">Ahy_A09g043639</name>
</gene>
<dbReference type="Proteomes" id="UP000289738">
    <property type="component" value="Chromosome A09"/>
</dbReference>
<organism evidence="1 2">
    <name type="scientific">Arachis hypogaea</name>
    <name type="common">Peanut</name>
    <dbReference type="NCBI Taxonomy" id="3818"/>
    <lineage>
        <taxon>Eukaryota</taxon>
        <taxon>Viridiplantae</taxon>
        <taxon>Streptophyta</taxon>
        <taxon>Embryophyta</taxon>
        <taxon>Tracheophyta</taxon>
        <taxon>Spermatophyta</taxon>
        <taxon>Magnoliopsida</taxon>
        <taxon>eudicotyledons</taxon>
        <taxon>Gunneridae</taxon>
        <taxon>Pentapetalae</taxon>
        <taxon>rosids</taxon>
        <taxon>fabids</taxon>
        <taxon>Fabales</taxon>
        <taxon>Fabaceae</taxon>
        <taxon>Papilionoideae</taxon>
        <taxon>50 kb inversion clade</taxon>
        <taxon>dalbergioids sensu lato</taxon>
        <taxon>Dalbergieae</taxon>
        <taxon>Pterocarpus clade</taxon>
        <taxon>Arachis</taxon>
    </lineage>
</organism>
<reference evidence="1 2" key="1">
    <citation type="submission" date="2019-01" db="EMBL/GenBank/DDBJ databases">
        <title>Sequencing of cultivated peanut Arachis hypogaea provides insights into genome evolution and oil improvement.</title>
        <authorList>
            <person name="Chen X."/>
        </authorList>
    </citation>
    <scope>NUCLEOTIDE SEQUENCE [LARGE SCALE GENOMIC DNA]</scope>
    <source>
        <strain evidence="2">cv. Fuhuasheng</strain>
        <tissue evidence="1">Leaves</tissue>
    </source>
</reference>
<evidence type="ECO:0000313" key="2">
    <source>
        <dbReference type="Proteomes" id="UP000289738"/>
    </source>
</evidence>
<dbReference type="EMBL" id="SDMP01000009">
    <property type="protein sequence ID" value="RYR38582.1"/>
    <property type="molecule type" value="Genomic_DNA"/>
</dbReference>
<protein>
    <submittedName>
        <fullName evidence="1">Uncharacterized protein</fullName>
    </submittedName>
</protein>
<sequence length="112" mass="13136">MELLAKASTECSDEAGYLFAMLLLCDHEDEEEVQSVYSYFWKRRKVWGVFTDIFWERWVDERPSDPRHVVACQSTTCTTRGTMADVNDVSRVSCVHCLADYKVRVFLEMFTF</sequence>